<dbReference type="SUPFAM" id="SSF88659">
    <property type="entry name" value="Sigma3 and sigma4 domains of RNA polymerase sigma factors"/>
    <property type="match status" value="1"/>
</dbReference>
<accession>L8JIB7</accession>
<dbReference type="InterPro" id="IPR013324">
    <property type="entry name" value="RNA_pol_sigma_r3/r4-like"/>
</dbReference>
<evidence type="ECO:0000313" key="2">
    <source>
        <dbReference type="Proteomes" id="UP000011134"/>
    </source>
</evidence>
<dbReference type="InterPro" id="IPR036388">
    <property type="entry name" value="WH-like_DNA-bd_sf"/>
</dbReference>
<comment type="caution">
    <text evidence="1">The sequence shown here is derived from an EMBL/GenBank/DDBJ whole genome shotgun (WGS) entry which is preliminary data.</text>
</comment>
<name>L8JIB7_9GAMM</name>
<dbReference type="AlphaFoldDB" id="L8JIB7"/>
<dbReference type="PATRIC" id="fig|1056511.3.peg.752"/>
<protein>
    <submittedName>
        <fullName evidence="1">Uncharacterized protein</fullName>
    </submittedName>
</protein>
<evidence type="ECO:0000313" key="1">
    <source>
        <dbReference type="EMBL" id="ELR67182.1"/>
    </source>
</evidence>
<reference evidence="1 2" key="1">
    <citation type="submission" date="2012-12" db="EMBL/GenBank/DDBJ databases">
        <title>Genome Assembly of Photobacterium sp. AK15.</title>
        <authorList>
            <person name="Khatri I."/>
            <person name="Vaidya B."/>
            <person name="Srinivas T.N.R."/>
            <person name="Subramanian S."/>
            <person name="Pinnaka A."/>
        </authorList>
    </citation>
    <scope>NUCLEOTIDE SEQUENCE [LARGE SCALE GENOMIC DNA]</scope>
    <source>
        <strain evidence="1 2">AK15</strain>
    </source>
</reference>
<dbReference type="Proteomes" id="UP000011134">
    <property type="component" value="Unassembled WGS sequence"/>
</dbReference>
<organism evidence="1 2">
    <name type="scientific">Photobacterium marinum</name>
    <dbReference type="NCBI Taxonomy" id="1056511"/>
    <lineage>
        <taxon>Bacteria</taxon>
        <taxon>Pseudomonadati</taxon>
        <taxon>Pseudomonadota</taxon>
        <taxon>Gammaproteobacteria</taxon>
        <taxon>Vibrionales</taxon>
        <taxon>Vibrionaceae</taxon>
        <taxon>Photobacterium</taxon>
    </lineage>
</organism>
<sequence>MEIALHLYPLPLATFFSRSCALVKMALNQSRYTPLWNAIKSDLNTIGYNNFNCAMVAARWLYDSRQPSYQHVAKRFGLTRQRVHQICRQAEQQLSNSQNNRHIRTAVNKVYHAIKICGALGCDSLKSRLNESGALDDGISLSALLELGKLVSPHMPPYVIVDDKLAPVDDGEGSYLLKRPWLTQRLRTEWLKLSNDSSRKCIGTLTSKAINNAQIYSRLKQLLINATCIDAWDEGPRKMKFVVLARQNPLFTSISRSFSISNALPVERVAAAAARTLRGRGADYPEEFEILDYLHHHCTIIRCNSRGVATFEREIIPATKSQLAVATVLQSLSVADYRTLYDAAAKQTGIHGDTIKKAILNSPLIHVVVRRGESNMYRLINAD</sequence>
<keyword evidence="2" id="KW-1185">Reference proteome</keyword>
<proteinExistence type="predicted"/>
<dbReference type="Gene3D" id="1.10.10.10">
    <property type="entry name" value="Winged helix-like DNA-binding domain superfamily/Winged helix DNA-binding domain"/>
    <property type="match status" value="1"/>
</dbReference>
<dbReference type="EMBL" id="AMZO01000003">
    <property type="protein sequence ID" value="ELR67182.1"/>
    <property type="molecule type" value="Genomic_DNA"/>
</dbReference>
<gene>
    <name evidence="1" type="ORF">C942_02690</name>
</gene>